<dbReference type="Pfam" id="PF04231">
    <property type="entry name" value="Endonuclease_1"/>
    <property type="match status" value="1"/>
</dbReference>
<dbReference type="InterPro" id="IPR007346">
    <property type="entry name" value="Endonuclease-I"/>
</dbReference>
<dbReference type="Proteomes" id="UP001596287">
    <property type="component" value="Unassembled WGS sequence"/>
</dbReference>
<keyword evidence="3 5" id="KW-0732">Signal</keyword>
<organism evidence="7 8">
    <name type="scientific">Flavobacterium qiangtangense</name>
    <dbReference type="NCBI Taxonomy" id="1442595"/>
    <lineage>
        <taxon>Bacteria</taxon>
        <taxon>Pseudomonadati</taxon>
        <taxon>Bacteroidota</taxon>
        <taxon>Flavobacteriia</taxon>
        <taxon>Flavobacteriales</taxon>
        <taxon>Flavobacteriaceae</taxon>
        <taxon>Flavobacterium</taxon>
    </lineage>
</organism>
<dbReference type="InterPro" id="IPR044925">
    <property type="entry name" value="His-Me_finger_sf"/>
</dbReference>
<feature type="domain" description="Secretion system C-terminal sorting" evidence="6">
    <location>
        <begin position="316"/>
        <end position="387"/>
    </location>
</feature>
<accession>A0ABW1PID1</accession>
<evidence type="ECO:0000259" key="6">
    <source>
        <dbReference type="Pfam" id="PF18962"/>
    </source>
</evidence>
<dbReference type="EMBL" id="JBHSQB010000003">
    <property type="protein sequence ID" value="MFC6095074.1"/>
    <property type="molecule type" value="Genomic_DNA"/>
</dbReference>
<keyword evidence="4" id="KW-0378">Hydrolase</keyword>
<dbReference type="Pfam" id="PF18962">
    <property type="entry name" value="Por_Secre_tail"/>
    <property type="match status" value="1"/>
</dbReference>
<dbReference type="PANTHER" id="PTHR33607">
    <property type="entry name" value="ENDONUCLEASE-1"/>
    <property type="match status" value="1"/>
</dbReference>
<dbReference type="InterPro" id="IPR026444">
    <property type="entry name" value="Secre_tail"/>
</dbReference>
<evidence type="ECO:0000256" key="2">
    <source>
        <dbReference type="ARBA" id="ARBA00022722"/>
    </source>
</evidence>
<feature type="chain" id="PRO_5046596514" evidence="5">
    <location>
        <begin position="19"/>
        <end position="388"/>
    </location>
</feature>
<evidence type="ECO:0000256" key="5">
    <source>
        <dbReference type="SAM" id="SignalP"/>
    </source>
</evidence>
<dbReference type="PANTHER" id="PTHR33607:SF2">
    <property type="entry name" value="ENDONUCLEASE-1"/>
    <property type="match status" value="1"/>
</dbReference>
<evidence type="ECO:0000256" key="1">
    <source>
        <dbReference type="ARBA" id="ARBA00006429"/>
    </source>
</evidence>
<keyword evidence="7" id="KW-0255">Endonuclease</keyword>
<protein>
    <submittedName>
        <fullName evidence="7">Endonuclease</fullName>
    </submittedName>
</protein>
<dbReference type="RefSeq" id="WP_379789679.1">
    <property type="nucleotide sequence ID" value="NZ_JBHSQB010000003.1"/>
</dbReference>
<reference evidence="8" key="1">
    <citation type="journal article" date="2019" name="Int. J. Syst. Evol. Microbiol.">
        <title>The Global Catalogue of Microorganisms (GCM) 10K type strain sequencing project: providing services to taxonomists for standard genome sequencing and annotation.</title>
        <authorList>
            <consortium name="The Broad Institute Genomics Platform"/>
            <consortium name="The Broad Institute Genome Sequencing Center for Infectious Disease"/>
            <person name="Wu L."/>
            <person name="Ma J."/>
        </authorList>
    </citation>
    <scope>NUCLEOTIDE SEQUENCE [LARGE SCALE GENOMIC DNA]</scope>
    <source>
        <strain evidence="8">CCUG 49679</strain>
    </source>
</reference>
<dbReference type="NCBIfam" id="TIGR04183">
    <property type="entry name" value="Por_Secre_tail"/>
    <property type="match status" value="1"/>
</dbReference>
<evidence type="ECO:0000256" key="3">
    <source>
        <dbReference type="ARBA" id="ARBA00022729"/>
    </source>
</evidence>
<evidence type="ECO:0000313" key="7">
    <source>
        <dbReference type="EMBL" id="MFC6095074.1"/>
    </source>
</evidence>
<dbReference type="SUPFAM" id="SSF54060">
    <property type="entry name" value="His-Me finger endonucleases"/>
    <property type="match status" value="1"/>
</dbReference>
<gene>
    <name evidence="7" type="ORF">ACFPVY_00315</name>
</gene>
<comment type="caution">
    <text evidence="7">The sequence shown here is derived from an EMBL/GenBank/DDBJ whole genome shotgun (WGS) entry which is preliminary data.</text>
</comment>
<comment type="similarity">
    <text evidence="1">Belongs to the EndA/NucM nuclease family.</text>
</comment>
<feature type="signal peptide" evidence="5">
    <location>
        <begin position="1"/>
        <end position="18"/>
    </location>
</feature>
<name>A0ABW1PID1_9FLAO</name>
<evidence type="ECO:0000313" key="8">
    <source>
        <dbReference type="Proteomes" id="UP001596287"/>
    </source>
</evidence>
<evidence type="ECO:0000256" key="4">
    <source>
        <dbReference type="ARBA" id="ARBA00022801"/>
    </source>
</evidence>
<proteinExistence type="inferred from homology"/>
<dbReference type="GO" id="GO:0004519">
    <property type="term" value="F:endonuclease activity"/>
    <property type="evidence" value="ECO:0007669"/>
    <property type="project" value="UniProtKB-KW"/>
</dbReference>
<sequence length="388" mass="42856">MKKLYTLAILFTATIGFSQNVANSTESTQEIQAIPAGYYNAATGTGYALKTQLHNIIKNHTDNGYGGLWGIYTQTAFRDNYYENDGSLLDIYSEKPSGPDNYQYTSTSQQCGNYSGEGQCYNREHLIAQSYFNEASPMKNDPFHVVATDGSVNGARGNFPFGVVGTANYTSSNGSKRGSNLVNSFSNFSGTVFEPIDEFKGDVARTFFYFATCYQDKMAGFYTASNVASTQVKAMFDGSADKVFSDGFILLMIKWHKQDPVSAKEIAQNDAIYTYQGNRNPFIDNPGYVCQIWSAQCATVDSLLSTPSFDFASVAVYPNPSNNHRINIDTEVVLDEIELININGQLMQQIKNPSSTGNTYSLENLPSGFYFLKLTSDNQSTTRKVIIN</sequence>
<keyword evidence="2" id="KW-0540">Nuclease</keyword>
<keyword evidence="8" id="KW-1185">Reference proteome</keyword>